<sequence>MIYIITKGAKFTLLCNNAFIYEGYHSCFIPKAMKKIVLAIDIGGTNTKIGLVTKEGRILGVKVFETRAKLPYKNFMQKLEEKVNMLLNEHNAFFRIEAIGVGAPNVNILTGNMENPPNLNWGTSVPLTKSIEEIWKFPTIVANDANAAAIGEMTFGMAQGMKNFVMLTLGTGLGSGIVINGQLLTGEHGLAGELGHTKVDPYGRQCNCGLRGCLENYVSVTGIKRTVFELISEMTEDSPLKKLSFDDLKGEMIAEAALNGDPIAIKAFELTGEILGSKLADSVAHLDPEAIILAGGLGNAGDILLNPTVASMEKNLFTAYKGKIKVLISKEPSANSILGPAALAINNLTYSS</sequence>
<dbReference type="PROSITE" id="PS01125">
    <property type="entry name" value="ROK"/>
    <property type="match status" value="1"/>
</dbReference>
<dbReference type="InterPro" id="IPR043129">
    <property type="entry name" value="ATPase_NBD"/>
</dbReference>
<dbReference type="InterPro" id="IPR000600">
    <property type="entry name" value="ROK"/>
</dbReference>
<dbReference type="PANTHER" id="PTHR18964:SF149">
    <property type="entry name" value="BIFUNCTIONAL UDP-N-ACETYLGLUCOSAMINE 2-EPIMERASE_N-ACETYLMANNOSAMINE KINASE"/>
    <property type="match status" value="1"/>
</dbReference>
<evidence type="ECO:0000256" key="1">
    <source>
        <dbReference type="ARBA" id="ARBA00006479"/>
    </source>
</evidence>
<evidence type="ECO:0000313" key="2">
    <source>
        <dbReference type="EMBL" id="SHI80126.1"/>
    </source>
</evidence>
<dbReference type="GO" id="GO:0016301">
    <property type="term" value="F:kinase activity"/>
    <property type="evidence" value="ECO:0007669"/>
    <property type="project" value="UniProtKB-KW"/>
</dbReference>
<evidence type="ECO:0000313" key="3">
    <source>
        <dbReference type="Proteomes" id="UP000184231"/>
    </source>
</evidence>
<keyword evidence="2" id="KW-0808">Transferase</keyword>
<dbReference type="AlphaFoldDB" id="A0A1M6E3Q6"/>
<dbReference type="SUPFAM" id="SSF53067">
    <property type="entry name" value="Actin-like ATPase domain"/>
    <property type="match status" value="1"/>
</dbReference>
<keyword evidence="3" id="KW-1185">Reference proteome</keyword>
<dbReference type="PANTHER" id="PTHR18964">
    <property type="entry name" value="ROK (REPRESSOR, ORF, KINASE) FAMILY"/>
    <property type="match status" value="1"/>
</dbReference>
<protein>
    <submittedName>
        <fullName evidence="2">Glucokinase</fullName>
    </submittedName>
</protein>
<dbReference type="Gene3D" id="3.30.420.40">
    <property type="match status" value="2"/>
</dbReference>
<name>A0A1M6E3Q6_9FLAO</name>
<gene>
    <name evidence="2" type="ORF">SAMN04487911_10611</name>
</gene>
<accession>A0A1M6E3Q6</accession>
<proteinExistence type="inferred from homology"/>
<organism evidence="2 3">
    <name type="scientific">Arenibacter nanhaiticus</name>
    <dbReference type="NCBI Taxonomy" id="558155"/>
    <lineage>
        <taxon>Bacteria</taxon>
        <taxon>Pseudomonadati</taxon>
        <taxon>Bacteroidota</taxon>
        <taxon>Flavobacteriia</taxon>
        <taxon>Flavobacteriales</taxon>
        <taxon>Flavobacteriaceae</taxon>
        <taxon>Arenibacter</taxon>
    </lineage>
</organism>
<dbReference type="Proteomes" id="UP000184231">
    <property type="component" value="Unassembled WGS sequence"/>
</dbReference>
<keyword evidence="2" id="KW-0418">Kinase</keyword>
<dbReference type="Pfam" id="PF00480">
    <property type="entry name" value="ROK"/>
    <property type="match status" value="1"/>
</dbReference>
<comment type="similarity">
    <text evidence="1">Belongs to the ROK (NagC/XylR) family.</text>
</comment>
<dbReference type="STRING" id="558155.SAMN04487911_10611"/>
<reference evidence="2 3" key="1">
    <citation type="submission" date="2016-11" db="EMBL/GenBank/DDBJ databases">
        <authorList>
            <person name="Jaros S."/>
            <person name="Januszkiewicz K."/>
            <person name="Wedrychowicz H."/>
        </authorList>
    </citation>
    <scope>NUCLEOTIDE SEQUENCE [LARGE SCALE GENOMIC DNA]</scope>
    <source>
        <strain evidence="2 3">CGMCC 1.8863</strain>
    </source>
</reference>
<dbReference type="InterPro" id="IPR049874">
    <property type="entry name" value="ROK_cs"/>
</dbReference>
<dbReference type="EMBL" id="FQYX01000006">
    <property type="protein sequence ID" value="SHI80126.1"/>
    <property type="molecule type" value="Genomic_DNA"/>
</dbReference>